<reference evidence="3 4" key="1">
    <citation type="submission" date="2019-06" db="EMBL/GenBank/DDBJ databases">
        <title>Micromonospora ordensis sp. nov., isolated from deep marine sediment.</title>
        <authorList>
            <person name="Veyisoglu A."/>
            <person name="Carro L."/>
            <person name="Klenk H.-P."/>
            <person name="Sahin N."/>
        </authorList>
    </citation>
    <scope>NUCLEOTIDE SEQUENCE [LARGE SCALE GENOMIC DNA]</scope>
    <source>
        <strain evidence="3 4">S2509</strain>
    </source>
</reference>
<proteinExistence type="predicted"/>
<evidence type="ECO:0000256" key="1">
    <source>
        <dbReference type="SAM" id="MobiDB-lite"/>
    </source>
</evidence>
<protein>
    <recommendedName>
        <fullName evidence="2">Contractile injection system tube protein N-terminal domain-containing protein</fullName>
    </recommendedName>
</protein>
<dbReference type="Proteomes" id="UP000306145">
    <property type="component" value="Unassembled WGS sequence"/>
</dbReference>
<feature type="compositionally biased region" description="Gly residues" evidence="1">
    <location>
        <begin position="292"/>
        <end position="301"/>
    </location>
</feature>
<organism evidence="3 4">
    <name type="scientific">Micromonospora orduensis</name>
    <dbReference type="NCBI Taxonomy" id="1420891"/>
    <lineage>
        <taxon>Bacteria</taxon>
        <taxon>Bacillati</taxon>
        <taxon>Actinomycetota</taxon>
        <taxon>Actinomycetes</taxon>
        <taxon>Micromonosporales</taxon>
        <taxon>Micromonosporaceae</taxon>
        <taxon>Micromonospora</taxon>
    </lineage>
</organism>
<feature type="region of interest" description="Disordered" evidence="1">
    <location>
        <begin position="281"/>
        <end position="301"/>
    </location>
</feature>
<name>A0A5C4QXH2_9ACTN</name>
<sequence>MERVAFLIDSSGERVDCLLNPETVQVTRLAGVRRRGVPDGQLTGAGLADDPLVFTGGGRTELVLDLLFDVDFVQAQVRPADVRVLTRPLWMLAENSTAEHGWLRPPLVRLVWGKTWNVPGVIVAVAERFDAFTGTGSPRRSWLRLKLVRAAETADQAQAGFAEELAAASTPSAAPGSAVVAAGDGAAEPGRSGVRFDLLANDALGSPLRWRLLAEHNRITDPLAVPAGTTLAVPPPGSVPGGGTPGATLTGMARAVATGTSFVGASIAAAVGWAGSTLTPAPAGAAPTSTGPTGGGPGGTP</sequence>
<accession>A0A5C4QXH2</accession>
<keyword evidence="4" id="KW-1185">Reference proteome</keyword>
<evidence type="ECO:0000313" key="4">
    <source>
        <dbReference type="Proteomes" id="UP000306145"/>
    </source>
</evidence>
<dbReference type="Pfam" id="PF19266">
    <property type="entry name" value="CIS_tube"/>
    <property type="match status" value="1"/>
</dbReference>
<feature type="domain" description="Contractile injection system tube protein N-terminal" evidence="2">
    <location>
        <begin position="11"/>
        <end position="157"/>
    </location>
</feature>
<dbReference type="EMBL" id="VDFY01000101">
    <property type="protein sequence ID" value="TNH30694.1"/>
    <property type="molecule type" value="Genomic_DNA"/>
</dbReference>
<dbReference type="InterPro" id="IPR045361">
    <property type="entry name" value="CIS_tube_prot_N"/>
</dbReference>
<feature type="compositionally biased region" description="Low complexity" evidence="1">
    <location>
        <begin position="281"/>
        <end position="291"/>
    </location>
</feature>
<dbReference type="AlphaFoldDB" id="A0A5C4QXH2"/>
<dbReference type="RefSeq" id="WP_139583371.1">
    <property type="nucleotide sequence ID" value="NZ_VDFY01000101.1"/>
</dbReference>
<comment type="caution">
    <text evidence="3">The sequence shown here is derived from an EMBL/GenBank/DDBJ whole genome shotgun (WGS) entry which is preliminary data.</text>
</comment>
<evidence type="ECO:0000313" key="3">
    <source>
        <dbReference type="EMBL" id="TNH30694.1"/>
    </source>
</evidence>
<gene>
    <name evidence="3" type="ORF">FHG89_06080</name>
</gene>
<dbReference type="OrthoDB" id="9815939at2"/>
<evidence type="ECO:0000259" key="2">
    <source>
        <dbReference type="Pfam" id="PF19266"/>
    </source>
</evidence>